<dbReference type="Pfam" id="PF02811">
    <property type="entry name" value="PHP"/>
    <property type="match status" value="1"/>
</dbReference>
<evidence type="ECO:0000256" key="4">
    <source>
        <dbReference type="ARBA" id="ARBA00022605"/>
    </source>
</evidence>
<proteinExistence type="inferred from homology"/>
<evidence type="ECO:0000256" key="2">
    <source>
        <dbReference type="ARBA" id="ARBA00009152"/>
    </source>
</evidence>
<evidence type="ECO:0000256" key="8">
    <source>
        <dbReference type="RuleBase" id="RU366003"/>
    </source>
</evidence>
<evidence type="ECO:0000313" key="11">
    <source>
        <dbReference type="Proteomes" id="UP000824164"/>
    </source>
</evidence>
<comment type="pathway">
    <text evidence="1 8">Amino-acid biosynthesis; L-histidine biosynthesis; L-histidine from 5-phospho-alpha-D-ribose 1-diphosphate: step 8/9.</text>
</comment>
<evidence type="ECO:0000256" key="3">
    <source>
        <dbReference type="ARBA" id="ARBA00013085"/>
    </source>
</evidence>
<dbReference type="PANTHER" id="PTHR21039:SF0">
    <property type="entry name" value="HISTIDINOL-PHOSPHATASE"/>
    <property type="match status" value="1"/>
</dbReference>
<gene>
    <name evidence="10" type="ORF">IAB63_09910</name>
</gene>
<dbReference type="EC" id="3.1.3.15" evidence="3 8"/>
<evidence type="ECO:0000256" key="7">
    <source>
        <dbReference type="ARBA" id="ARBA00049158"/>
    </source>
</evidence>
<keyword evidence="6 8" id="KW-0368">Histidine biosynthesis</keyword>
<evidence type="ECO:0000313" key="10">
    <source>
        <dbReference type="EMBL" id="HIU03552.1"/>
    </source>
</evidence>
<feature type="domain" description="PHP" evidence="9">
    <location>
        <begin position="5"/>
        <end position="198"/>
    </location>
</feature>
<dbReference type="InterPro" id="IPR004013">
    <property type="entry name" value="PHP_dom"/>
</dbReference>
<keyword evidence="4 8" id="KW-0028">Amino-acid biosynthesis</keyword>
<evidence type="ECO:0000256" key="6">
    <source>
        <dbReference type="ARBA" id="ARBA00023102"/>
    </source>
</evidence>
<keyword evidence="5 8" id="KW-0378">Hydrolase</keyword>
<organism evidence="10 11">
    <name type="scientific">Candidatus Onthocola gallistercoris</name>
    <dbReference type="NCBI Taxonomy" id="2840876"/>
    <lineage>
        <taxon>Bacteria</taxon>
        <taxon>Bacillati</taxon>
        <taxon>Bacillota</taxon>
        <taxon>Bacilli</taxon>
        <taxon>Candidatus Onthocola</taxon>
    </lineage>
</organism>
<comment type="similarity">
    <text evidence="2 8">Belongs to the PHP hydrolase family. HisK subfamily.</text>
</comment>
<dbReference type="GO" id="GO:0000105">
    <property type="term" value="P:L-histidine biosynthetic process"/>
    <property type="evidence" value="ECO:0007669"/>
    <property type="project" value="UniProtKB-UniRule"/>
</dbReference>
<dbReference type="PANTHER" id="PTHR21039">
    <property type="entry name" value="HISTIDINOL PHOSPHATASE-RELATED"/>
    <property type="match status" value="1"/>
</dbReference>
<dbReference type="GO" id="GO:0005737">
    <property type="term" value="C:cytoplasm"/>
    <property type="evidence" value="ECO:0007669"/>
    <property type="project" value="TreeGrafter"/>
</dbReference>
<reference evidence="10" key="1">
    <citation type="submission" date="2020-10" db="EMBL/GenBank/DDBJ databases">
        <authorList>
            <person name="Gilroy R."/>
        </authorList>
    </citation>
    <scope>NUCLEOTIDE SEQUENCE</scope>
    <source>
        <strain evidence="10">CHK187-14744</strain>
    </source>
</reference>
<reference evidence="10" key="2">
    <citation type="journal article" date="2021" name="PeerJ">
        <title>Extensive microbial diversity within the chicken gut microbiome revealed by metagenomics and culture.</title>
        <authorList>
            <person name="Gilroy R."/>
            <person name="Ravi A."/>
            <person name="Getino M."/>
            <person name="Pursley I."/>
            <person name="Horton D.L."/>
            <person name="Alikhan N.F."/>
            <person name="Baker D."/>
            <person name="Gharbi K."/>
            <person name="Hall N."/>
            <person name="Watson M."/>
            <person name="Adriaenssens E.M."/>
            <person name="Foster-Nyarko E."/>
            <person name="Jarju S."/>
            <person name="Secka A."/>
            <person name="Antonio M."/>
            <person name="Oren A."/>
            <person name="Chaudhuri R.R."/>
            <person name="La Ragione R."/>
            <person name="Hildebrand F."/>
            <person name="Pallen M.J."/>
        </authorList>
    </citation>
    <scope>NUCLEOTIDE SEQUENCE</scope>
    <source>
        <strain evidence="10">CHK187-14744</strain>
    </source>
</reference>
<comment type="caution">
    <text evidence="10">The sequence shown here is derived from an EMBL/GenBank/DDBJ whole genome shotgun (WGS) entry which is preliminary data.</text>
</comment>
<dbReference type="AlphaFoldDB" id="A0A9D1HJX6"/>
<dbReference type="InterPro" id="IPR016195">
    <property type="entry name" value="Pol/histidinol_Pase-like"/>
</dbReference>
<dbReference type="GO" id="GO:0004401">
    <property type="term" value="F:histidinol-phosphatase activity"/>
    <property type="evidence" value="ECO:0007669"/>
    <property type="project" value="UniProtKB-UniRule"/>
</dbReference>
<evidence type="ECO:0000259" key="9">
    <source>
        <dbReference type="Pfam" id="PF02811"/>
    </source>
</evidence>
<evidence type="ECO:0000256" key="5">
    <source>
        <dbReference type="ARBA" id="ARBA00022801"/>
    </source>
</evidence>
<comment type="catalytic activity">
    <reaction evidence="7 8">
        <text>L-histidinol phosphate + H2O = L-histidinol + phosphate</text>
        <dbReference type="Rhea" id="RHEA:14465"/>
        <dbReference type="ChEBI" id="CHEBI:15377"/>
        <dbReference type="ChEBI" id="CHEBI:43474"/>
        <dbReference type="ChEBI" id="CHEBI:57699"/>
        <dbReference type="ChEBI" id="CHEBI:57980"/>
        <dbReference type="EC" id="3.1.3.15"/>
    </reaction>
</comment>
<protein>
    <recommendedName>
        <fullName evidence="3 8">Histidinol-phosphatase</fullName>
        <shortName evidence="8">HolPase</shortName>
        <ecNumber evidence="3 8">3.1.3.15</ecNumber>
    </recommendedName>
</protein>
<dbReference type="Proteomes" id="UP000824164">
    <property type="component" value="Unassembled WGS sequence"/>
</dbReference>
<dbReference type="InterPro" id="IPR010140">
    <property type="entry name" value="Histidinol_P_phosphatase_HisJ"/>
</dbReference>
<dbReference type="Gene3D" id="3.20.20.140">
    <property type="entry name" value="Metal-dependent hydrolases"/>
    <property type="match status" value="1"/>
</dbReference>
<accession>A0A9D1HJX6</accession>
<evidence type="ECO:0000256" key="1">
    <source>
        <dbReference type="ARBA" id="ARBA00004970"/>
    </source>
</evidence>
<sequence>MILSDIHMHSSFSTDSDAPMASMIEGAISKGLKTICFTEHLDYDFPLENGQVIFLVDMESYYQKIMELKTRYRSRIEVLFGIEFGLMPYLAERYEETARSYPFDFIIGSSHLINGQDPYDPEFWKTDTEEKLYSSYFQTIIDNIASYKNFDTYGHIDYIVRYGPNKNQHYSYERYREILDKVLQAIIDNGLCLEVNTAGYKYGLGQPNPQADILMRYRELGGERITIGADGHKPEHIAYDFDRIENLLKACGFRYHTIFRERKPVIVPL</sequence>
<dbReference type="SUPFAM" id="SSF89550">
    <property type="entry name" value="PHP domain-like"/>
    <property type="match status" value="1"/>
</dbReference>
<dbReference type="NCBIfam" id="TIGR01856">
    <property type="entry name" value="hisJ_fam"/>
    <property type="match status" value="1"/>
</dbReference>
<name>A0A9D1HJX6_9FIRM</name>
<dbReference type="EMBL" id="DVLT01000060">
    <property type="protein sequence ID" value="HIU03552.1"/>
    <property type="molecule type" value="Genomic_DNA"/>
</dbReference>